<keyword evidence="11 16" id="KW-1133">Transmembrane helix</keyword>
<evidence type="ECO:0000256" key="15">
    <source>
        <dbReference type="ARBA" id="ARBA00023316"/>
    </source>
</evidence>
<evidence type="ECO:0000256" key="10">
    <source>
        <dbReference type="ARBA" id="ARBA00022984"/>
    </source>
</evidence>
<keyword evidence="14 16" id="KW-0131">Cell cycle</keyword>
<name>A0ABS1E6U2_9GAMM</name>
<dbReference type="Gene3D" id="3.30.450.330">
    <property type="match status" value="1"/>
</dbReference>
<dbReference type="InterPro" id="IPR001460">
    <property type="entry name" value="PCN-bd_Tpept"/>
</dbReference>
<keyword evidence="12 16" id="KW-0472">Membrane</keyword>
<dbReference type="Proteomes" id="UP000738126">
    <property type="component" value="Unassembled WGS sequence"/>
</dbReference>
<dbReference type="PANTHER" id="PTHR30627:SF1">
    <property type="entry name" value="PEPTIDOGLYCAN D,D-TRANSPEPTIDASE FTSI"/>
    <property type="match status" value="1"/>
</dbReference>
<evidence type="ECO:0000256" key="9">
    <source>
        <dbReference type="ARBA" id="ARBA00022960"/>
    </source>
</evidence>
<evidence type="ECO:0000256" key="17">
    <source>
        <dbReference type="SAM" id="MobiDB-lite"/>
    </source>
</evidence>
<feature type="compositionally biased region" description="Polar residues" evidence="17">
    <location>
        <begin position="252"/>
        <end position="261"/>
    </location>
</feature>
<comment type="similarity">
    <text evidence="16">Belongs to the transpeptidase family. FtsI subfamily.</text>
</comment>
<dbReference type="InterPro" id="IPR012338">
    <property type="entry name" value="Beta-lactam/transpept-like"/>
</dbReference>
<dbReference type="Gene3D" id="3.40.710.10">
    <property type="entry name" value="DD-peptidase/beta-lactamase superfamily"/>
    <property type="match status" value="1"/>
</dbReference>
<keyword evidence="4 16" id="KW-0132">Cell division</keyword>
<dbReference type="InterPro" id="IPR037532">
    <property type="entry name" value="FtsI_transpept"/>
</dbReference>
<dbReference type="GO" id="GO:0051301">
    <property type="term" value="P:cell division"/>
    <property type="evidence" value="ECO:0007669"/>
    <property type="project" value="UniProtKB-KW"/>
</dbReference>
<feature type="region of interest" description="Disordered" evidence="17">
    <location>
        <begin position="539"/>
        <end position="558"/>
    </location>
</feature>
<dbReference type="Pfam" id="PF03717">
    <property type="entry name" value="PBP_dimer"/>
    <property type="match status" value="1"/>
</dbReference>
<evidence type="ECO:0000256" key="7">
    <source>
        <dbReference type="ARBA" id="ARBA00022692"/>
    </source>
</evidence>
<dbReference type="Pfam" id="PF00905">
    <property type="entry name" value="Transpeptidase"/>
    <property type="match status" value="1"/>
</dbReference>
<keyword evidence="10 16" id="KW-0573">Peptidoglycan synthesis</keyword>
<evidence type="ECO:0000313" key="20">
    <source>
        <dbReference type="EMBL" id="MBK1727425.1"/>
    </source>
</evidence>
<comment type="function">
    <text evidence="16">Catalyzes cross-linking of the peptidoglycan cell wall at the division septum.</text>
</comment>
<keyword evidence="9 16" id="KW-0133">Cell shape</keyword>
<evidence type="ECO:0000256" key="6">
    <source>
        <dbReference type="ARBA" id="ARBA00022670"/>
    </source>
</evidence>
<evidence type="ECO:0000256" key="3">
    <source>
        <dbReference type="ARBA" id="ARBA00022519"/>
    </source>
</evidence>
<evidence type="ECO:0000256" key="1">
    <source>
        <dbReference type="ARBA" id="ARBA00004370"/>
    </source>
</evidence>
<evidence type="ECO:0000256" key="14">
    <source>
        <dbReference type="ARBA" id="ARBA00023306"/>
    </source>
</evidence>
<dbReference type="PANTHER" id="PTHR30627">
    <property type="entry name" value="PEPTIDOGLYCAN D,D-TRANSPEPTIDASE"/>
    <property type="match status" value="1"/>
</dbReference>
<dbReference type="InterPro" id="IPR005311">
    <property type="entry name" value="PBP_dimer"/>
</dbReference>
<feature type="domain" description="Penicillin-binding protein transpeptidase" evidence="18">
    <location>
        <begin position="233"/>
        <end position="530"/>
    </location>
</feature>
<keyword evidence="8 16" id="KW-0378">Hydrolase</keyword>
<comment type="pathway">
    <text evidence="16">Cell wall biogenesis; peptidoglycan biosynthesis.</text>
</comment>
<evidence type="ECO:0000256" key="8">
    <source>
        <dbReference type="ARBA" id="ARBA00022801"/>
    </source>
</evidence>
<evidence type="ECO:0000313" key="21">
    <source>
        <dbReference type="Proteomes" id="UP000738126"/>
    </source>
</evidence>
<feature type="region of interest" description="Disordered" evidence="17">
    <location>
        <begin position="252"/>
        <end position="276"/>
    </location>
</feature>
<keyword evidence="21" id="KW-1185">Reference proteome</keyword>
<keyword evidence="7 16" id="KW-0812">Transmembrane</keyword>
<keyword evidence="13 16" id="KW-0717">Septation</keyword>
<organism evidence="20 21">
    <name type="scientific">Halorhodospira neutriphila</name>
    <dbReference type="NCBI Taxonomy" id="168379"/>
    <lineage>
        <taxon>Bacteria</taxon>
        <taxon>Pseudomonadati</taxon>
        <taxon>Pseudomonadota</taxon>
        <taxon>Gammaproteobacteria</taxon>
        <taxon>Chromatiales</taxon>
        <taxon>Ectothiorhodospiraceae</taxon>
        <taxon>Halorhodospira</taxon>
    </lineage>
</organism>
<gene>
    <name evidence="16" type="primary">ftsI</name>
    <name evidence="20" type="ORF">CKO13_10455</name>
</gene>
<comment type="caution">
    <text evidence="20">The sequence shown here is derived from an EMBL/GenBank/DDBJ whole genome shotgun (WGS) entry which is preliminary data.</text>
</comment>
<keyword evidence="3 16" id="KW-0997">Cell inner membrane</keyword>
<comment type="subcellular location">
    <subcellularLocation>
        <location evidence="1">Membrane</location>
    </subcellularLocation>
</comment>
<feature type="domain" description="Penicillin-binding protein dimerisation" evidence="19">
    <location>
        <begin position="45"/>
        <end position="191"/>
    </location>
</feature>
<accession>A0ABS1E6U2</accession>
<evidence type="ECO:0000256" key="5">
    <source>
        <dbReference type="ARBA" id="ARBA00022645"/>
    </source>
</evidence>
<evidence type="ECO:0000256" key="4">
    <source>
        <dbReference type="ARBA" id="ARBA00022618"/>
    </source>
</evidence>
<keyword evidence="2 16" id="KW-1003">Cell membrane</keyword>
<evidence type="ECO:0000259" key="18">
    <source>
        <dbReference type="Pfam" id="PF00905"/>
    </source>
</evidence>
<protein>
    <recommendedName>
        <fullName evidence="16">Peptidoglycan D,D-transpeptidase FtsI</fullName>
        <ecNumber evidence="16">3.4.16.4</ecNumber>
    </recommendedName>
    <alternativeName>
        <fullName evidence="16">Penicillin-binding protein 3</fullName>
        <shortName evidence="16">PBP-3</shortName>
    </alternativeName>
</protein>
<keyword evidence="6 16" id="KW-0645">Protease</keyword>
<comment type="catalytic activity">
    <reaction evidence="16">
        <text>Preferential cleavage: (Ac)2-L-Lys-D-Ala-|-D-Ala. Also transpeptidation of peptidyl-alanyl moieties that are N-acyl substituents of D-alanine.</text>
        <dbReference type="EC" id="3.4.16.4"/>
    </reaction>
</comment>
<dbReference type="EC" id="3.4.16.4" evidence="16"/>
<dbReference type="SUPFAM" id="SSF56601">
    <property type="entry name" value="beta-lactamase/transpeptidase-like"/>
    <property type="match status" value="1"/>
</dbReference>
<feature type="active site" description="Acyl-ester intermediate" evidence="16">
    <location>
        <position position="281"/>
    </location>
</feature>
<keyword evidence="15 16" id="KW-0961">Cell wall biogenesis/degradation</keyword>
<evidence type="ECO:0000256" key="12">
    <source>
        <dbReference type="ARBA" id="ARBA00023136"/>
    </source>
</evidence>
<dbReference type="InterPro" id="IPR050515">
    <property type="entry name" value="Beta-lactam/transpept"/>
</dbReference>
<proteinExistence type="inferred from homology"/>
<reference evidence="20 21" key="1">
    <citation type="journal article" date="2020" name="Microorganisms">
        <title>Osmotic Adaptation and Compatible Solute Biosynthesis of Phototrophic Bacteria as Revealed from Genome Analyses.</title>
        <authorList>
            <person name="Imhoff J.F."/>
            <person name="Rahn T."/>
            <person name="Kunzel S."/>
            <person name="Keller A."/>
            <person name="Neulinger S.C."/>
        </authorList>
    </citation>
    <scope>NUCLEOTIDE SEQUENCE [LARGE SCALE GENOMIC DNA]</scope>
    <source>
        <strain evidence="20 21">DSM 15116</strain>
    </source>
</reference>
<dbReference type="Gene3D" id="3.90.1310.10">
    <property type="entry name" value="Penicillin-binding protein 2a (Domain 2)"/>
    <property type="match status" value="1"/>
</dbReference>
<dbReference type="SUPFAM" id="SSF56519">
    <property type="entry name" value="Penicillin binding protein dimerisation domain"/>
    <property type="match status" value="1"/>
</dbReference>
<dbReference type="EMBL" id="NRSH01000149">
    <property type="protein sequence ID" value="MBK1727425.1"/>
    <property type="molecule type" value="Genomic_DNA"/>
</dbReference>
<evidence type="ECO:0000259" key="19">
    <source>
        <dbReference type="Pfam" id="PF03717"/>
    </source>
</evidence>
<dbReference type="InterPro" id="IPR036138">
    <property type="entry name" value="PBP_dimer_sf"/>
</dbReference>
<evidence type="ECO:0000256" key="13">
    <source>
        <dbReference type="ARBA" id="ARBA00023210"/>
    </source>
</evidence>
<dbReference type="HAMAP" id="MF_02080">
    <property type="entry name" value="FtsI_transpept"/>
    <property type="match status" value="1"/>
</dbReference>
<evidence type="ECO:0000256" key="2">
    <source>
        <dbReference type="ARBA" id="ARBA00022475"/>
    </source>
</evidence>
<evidence type="ECO:0000256" key="16">
    <source>
        <dbReference type="HAMAP-Rule" id="MF_02080"/>
    </source>
</evidence>
<keyword evidence="5 16" id="KW-0121">Carboxypeptidase</keyword>
<evidence type="ECO:0000256" key="11">
    <source>
        <dbReference type="ARBA" id="ARBA00022989"/>
    </source>
</evidence>
<sequence>MLTVVAVVGLVACAVLARAVELQVIDRDFLREEAAERHLRTVSMPAHRGVITDRSGEILAISSPVESAWAHPGKLLGHPQTIDQLARILERPAGELHRYLEQRREREFVYLRRHLAPRRAEQVQALHAPGVELQREFRRFYPAGEVTAQLIGITDIDGRGLEGVERAFNDTLRGRSGAKRVLRDRLGRTIKDVALLQEPRPGERLTLALDRRIQYHSYRALKRAVQRHGARAGTAVVLDAATGELLALVNQPSYNPNARSTPSDDESHRNRGAAATYEPGSVIKPFTVASALRSGSVAMGETIDTAPGTFRVAGHTVRDVRNYGRLKVTGVIRKSSNVGAAKIALRTPPRALWQTLQDFGFGAPTGSRLPTEASGYVDPAPPRRRVERATLAYGYGIAATPLQLARAYAAIANDGVLRPVSLLARQAPAEGYRVLDAEIAGRLQGMLEAVVSPGGTGHRAAVAGYRVAGKTGTVRKVGPDGYAERKYVALFAGFAPVSDPRFVIVVLIDEPTGEAYYGGQIAAPVFSQIMAEALRMRNVPPDQPEGSGVPVIAVGEEP</sequence>